<dbReference type="SUPFAM" id="SSF82784">
    <property type="entry name" value="OsmC-like"/>
    <property type="match status" value="1"/>
</dbReference>
<dbReference type="EMBL" id="JBHUNF010000004">
    <property type="protein sequence ID" value="MFD2675278.1"/>
    <property type="molecule type" value="Genomic_DNA"/>
</dbReference>
<organism evidence="1 2">
    <name type="scientific">Gulosibacter bifidus</name>
    <dbReference type="NCBI Taxonomy" id="272239"/>
    <lineage>
        <taxon>Bacteria</taxon>
        <taxon>Bacillati</taxon>
        <taxon>Actinomycetota</taxon>
        <taxon>Actinomycetes</taxon>
        <taxon>Micrococcales</taxon>
        <taxon>Microbacteriaceae</taxon>
        <taxon>Gulosibacter</taxon>
    </lineage>
</organism>
<dbReference type="Pfam" id="PF02566">
    <property type="entry name" value="OsmC"/>
    <property type="match status" value="1"/>
</dbReference>
<dbReference type="PANTHER" id="PTHR35368">
    <property type="entry name" value="HYDROPEROXIDE REDUCTASE"/>
    <property type="match status" value="1"/>
</dbReference>
<name>A0ABW5RK53_9MICO</name>
<dbReference type="GO" id="GO:0004601">
    <property type="term" value="F:peroxidase activity"/>
    <property type="evidence" value="ECO:0007669"/>
    <property type="project" value="UniProtKB-KW"/>
</dbReference>
<dbReference type="EC" id="1.11.1.-" evidence="1"/>
<dbReference type="Proteomes" id="UP001597453">
    <property type="component" value="Unassembled WGS sequence"/>
</dbReference>
<dbReference type="InterPro" id="IPR052924">
    <property type="entry name" value="OsmC/Ohr_hydroprdx_reductase"/>
</dbReference>
<keyword evidence="1" id="KW-0575">Peroxidase</keyword>
<dbReference type="InterPro" id="IPR003718">
    <property type="entry name" value="OsmC/Ohr_fam"/>
</dbReference>
<dbReference type="InterPro" id="IPR015946">
    <property type="entry name" value="KH_dom-like_a/b"/>
</dbReference>
<evidence type="ECO:0000313" key="1">
    <source>
        <dbReference type="EMBL" id="MFD2675278.1"/>
    </source>
</evidence>
<keyword evidence="1" id="KW-0560">Oxidoreductase</keyword>
<reference evidence="2" key="1">
    <citation type="journal article" date="2019" name="Int. J. Syst. Evol. Microbiol.">
        <title>The Global Catalogue of Microorganisms (GCM) 10K type strain sequencing project: providing services to taxonomists for standard genome sequencing and annotation.</title>
        <authorList>
            <consortium name="The Broad Institute Genomics Platform"/>
            <consortium name="The Broad Institute Genome Sequencing Center for Infectious Disease"/>
            <person name="Wu L."/>
            <person name="Ma J."/>
        </authorList>
    </citation>
    <scope>NUCLEOTIDE SEQUENCE [LARGE SCALE GENOMIC DNA]</scope>
    <source>
        <strain evidence="2">TISTR 1511</strain>
    </source>
</reference>
<dbReference type="PANTHER" id="PTHR35368:SF1">
    <property type="entry name" value="HYDROPEROXIDE REDUCTASE"/>
    <property type="match status" value="1"/>
</dbReference>
<dbReference type="Gene3D" id="3.30.300.20">
    <property type="match status" value="1"/>
</dbReference>
<dbReference type="InterPro" id="IPR036102">
    <property type="entry name" value="OsmC/Ohrsf"/>
</dbReference>
<proteinExistence type="predicted"/>
<keyword evidence="2" id="KW-1185">Reference proteome</keyword>
<protein>
    <submittedName>
        <fullName evidence="1">OsmC family protein</fullName>
        <ecNumber evidence="1">1.11.1.-</ecNumber>
    </submittedName>
</protein>
<evidence type="ECO:0000313" key="2">
    <source>
        <dbReference type="Proteomes" id="UP001597453"/>
    </source>
</evidence>
<accession>A0ABW5RK53</accession>
<sequence>MSTYRVTASATTPTQIEVAARQFRFLIDEPADLGGKDAAPNPVEYSLAALLGCFNVVVHLVARERGVTVTNCNLSAEGDLDPAKVLGQQTDARAGFQQIRLQVALETDADAATNQQIIDEAKGRCPVGDNLANATPLKITLA</sequence>
<gene>
    <name evidence="1" type="ORF">ACFSUQ_08225</name>
</gene>
<dbReference type="RefSeq" id="WP_066058047.1">
    <property type="nucleotide sequence ID" value="NZ_JBHUNF010000004.1"/>
</dbReference>
<comment type="caution">
    <text evidence="1">The sequence shown here is derived from an EMBL/GenBank/DDBJ whole genome shotgun (WGS) entry which is preliminary data.</text>
</comment>